<keyword evidence="2" id="KW-1185">Reference proteome</keyword>
<protein>
    <recommendedName>
        <fullName evidence="3">Secreted protein</fullName>
    </recommendedName>
</protein>
<gene>
    <name evidence="1" type="ORF">JE024_05320</name>
</gene>
<organism evidence="1 2">
    <name type="scientific">Streptomyces zhihengii</name>
    <dbReference type="NCBI Taxonomy" id="1818004"/>
    <lineage>
        <taxon>Bacteria</taxon>
        <taxon>Bacillati</taxon>
        <taxon>Actinomycetota</taxon>
        <taxon>Actinomycetes</taxon>
        <taxon>Kitasatosporales</taxon>
        <taxon>Streptomycetaceae</taxon>
        <taxon>Streptomyces</taxon>
    </lineage>
</organism>
<accession>A0ABS2UM99</accession>
<reference evidence="1 2" key="1">
    <citation type="journal article" date="2016" name="Arch. Microbiol.">
        <title>Streptomyces zhihengii sp. nov., isolated from rhizospheric soil of Psammosilene tunicoides.</title>
        <authorList>
            <person name="Huang M.J."/>
            <person name="Fei J.J."/>
            <person name="Salam N."/>
            <person name="Kim C.J."/>
            <person name="Hozzein W.N."/>
            <person name="Xiao M."/>
            <person name="Huang H.Q."/>
            <person name="Li W.J."/>
        </authorList>
    </citation>
    <scope>NUCLEOTIDE SEQUENCE [LARGE SCALE GENOMIC DNA]</scope>
    <source>
        <strain evidence="1 2">YIM T102</strain>
    </source>
</reference>
<evidence type="ECO:0008006" key="3">
    <source>
        <dbReference type="Google" id="ProtNLM"/>
    </source>
</evidence>
<sequence length="133" mass="14037">MIELVLTAVVLALAVWMLSKQLRQRSAGTTAEKPTGVPCMLASGKGRPRFRPGRLVVGSEPLTWKPSLGGRDVVLPADLAHTATRSVTVREAVGVNPRARIVECASADGAWLIAVLPEELEHVLGAVRPATAA</sequence>
<proteinExistence type="predicted"/>
<evidence type="ECO:0000313" key="1">
    <source>
        <dbReference type="EMBL" id="MBM9618168.1"/>
    </source>
</evidence>
<evidence type="ECO:0000313" key="2">
    <source>
        <dbReference type="Proteomes" id="UP000664109"/>
    </source>
</evidence>
<dbReference type="RefSeq" id="WP_205372468.1">
    <property type="nucleotide sequence ID" value="NZ_JAFEJA010000001.1"/>
</dbReference>
<name>A0ABS2UM99_9ACTN</name>
<comment type="caution">
    <text evidence="1">The sequence shown here is derived from an EMBL/GenBank/DDBJ whole genome shotgun (WGS) entry which is preliminary data.</text>
</comment>
<dbReference type="EMBL" id="JAFEJA010000001">
    <property type="protein sequence ID" value="MBM9618168.1"/>
    <property type="molecule type" value="Genomic_DNA"/>
</dbReference>
<dbReference type="Proteomes" id="UP000664109">
    <property type="component" value="Unassembled WGS sequence"/>
</dbReference>